<evidence type="ECO:0000256" key="9">
    <source>
        <dbReference type="ARBA" id="ARBA00022984"/>
    </source>
</evidence>
<evidence type="ECO:0000256" key="10">
    <source>
        <dbReference type="ARBA" id="ARBA00022989"/>
    </source>
</evidence>
<dbReference type="PANTHER" id="PTHR30622:SF2">
    <property type="entry name" value="UNDECAPRENYL-DIPHOSPHATASE"/>
    <property type="match status" value="1"/>
</dbReference>
<evidence type="ECO:0000256" key="15">
    <source>
        <dbReference type="ARBA" id="ARBA00032932"/>
    </source>
</evidence>
<keyword evidence="8 17" id="KW-0133">Cell shape</keyword>
<dbReference type="HAMAP" id="MF_01006">
    <property type="entry name" value="Undec_diphosphatase"/>
    <property type="match status" value="1"/>
</dbReference>
<evidence type="ECO:0000256" key="14">
    <source>
        <dbReference type="ARBA" id="ARBA00032707"/>
    </source>
</evidence>
<feature type="transmembrane region" description="Helical" evidence="17">
    <location>
        <begin position="194"/>
        <end position="215"/>
    </location>
</feature>
<evidence type="ECO:0000256" key="8">
    <source>
        <dbReference type="ARBA" id="ARBA00022960"/>
    </source>
</evidence>
<evidence type="ECO:0000256" key="12">
    <source>
        <dbReference type="ARBA" id="ARBA00023251"/>
    </source>
</evidence>
<sequence>MDLFKVIILAIFQGITEFLPISSSGHLVLLQDLLGIKEGNLFIAVMLHFGTLISILIVYFKDIVGIINEFFIMIIEFLKYKKINIDNEYKMLSILIIIGSIPTGLMGIFLGDVFESFYNSTLIVGFALIITGLLLWIAEKSSSGIKNVKDMNILDALLIGIFQGLAITPGISRSGSTIVGGLFRGLNKKLATRFSFLLAIPAILGASLIEFYKAISVQTSVVLSNLLVPAIIGIFVSAITGVFAIKLLIRVLEKGKLYYFSVYVWILGIMIILVENL</sequence>
<keyword evidence="10 17" id="KW-1133">Transmembrane helix</keyword>
<feature type="transmembrane region" description="Helical" evidence="17">
    <location>
        <begin position="257"/>
        <end position="274"/>
    </location>
</feature>
<dbReference type="InterPro" id="IPR003824">
    <property type="entry name" value="UppP"/>
</dbReference>
<comment type="similarity">
    <text evidence="2 17">Belongs to the UppP family.</text>
</comment>
<dbReference type="GO" id="GO:0046677">
    <property type="term" value="P:response to antibiotic"/>
    <property type="evidence" value="ECO:0007669"/>
    <property type="project" value="UniProtKB-UniRule"/>
</dbReference>
<keyword evidence="6 17" id="KW-0812">Transmembrane</keyword>
<dbReference type="Proteomes" id="UP000284177">
    <property type="component" value="Unassembled WGS sequence"/>
</dbReference>
<evidence type="ECO:0000256" key="4">
    <source>
        <dbReference type="ARBA" id="ARBA00021581"/>
    </source>
</evidence>
<accession>A0A419TAI9</accession>
<comment type="miscellaneous">
    <text evidence="17">Bacitracin is thought to be involved in the inhibition of peptidoglycan synthesis by sequestering undecaprenyl diphosphate, thereby reducing the pool of lipid carrier available.</text>
</comment>
<dbReference type="PANTHER" id="PTHR30622">
    <property type="entry name" value="UNDECAPRENYL-DIPHOSPHATASE"/>
    <property type="match status" value="1"/>
</dbReference>
<organism evidence="18 19">
    <name type="scientific">Thermohalobacter berrensis</name>
    <dbReference type="NCBI Taxonomy" id="99594"/>
    <lineage>
        <taxon>Bacteria</taxon>
        <taxon>Bacillati</taxon>
        <taxon>Bacillota</taxon>
        <taxon>Tissierellia</taxon>
        <taxon>Tissierellales</taxon>
        <taxon>Thermohalobacteraceae</taxon>
        <taxon>Thermohalobacter</taxon>
    </lineage>
</organism>
<evidence type="ECO:0000256" key="5">
    <source>
        <dbReference type="ARBA" id="ARBA00022475"/>
    </source>
</evidence>
<keyword evidence="12 17" id="KW-0046">Antibiotic resistance</keyword>
<evidence type="ECO:0000256" key="2">
    <source>
        <dbReference type="ARBA" id="ARBA00010621"/>
    </source>
</evidence>
<protein>
    <recommendedName>
        <fullName evidence="4 17">Undecaprenyl-diphosphatase</fullName>
        <ecNumber evidence="3 17">3.6.1.27</ecNumber>
    </recommendedName>
    <alternativeName>
        <fullName evidence="15 17">Bacitracin resistance protein</fullName>
    </alternativeName>
    <alternativeName>
        <fullName evidence="14 17">Undecaprenyl pyrophosphate phosphatase</fullName>
    </alternativeName>
</protein>
<evidence type="ECO:0000256" key="3">
    <source>
        <dbReference type="ARBA" id="ARBA00012374"/>
    </source>
</evidence>
<evidence type="ECO:0000256" key="1">
    <source>
        <dbReference type="ARBA" id="ARBA00004651"/>
    </source>
</evidence>
<evidence type="ECO:0000313" key="19">
    <source>
        <dbReference type="Proteomes" id="UP000284177"/>
    </source>
</evidence>
<gene>
    <name evidence="17" type="primary">uppP</name>
    <name evidence="18" type="ORF">BET03_01270</name>
</gene>
<feature type="transmembrane region" description="Helical" evidence="17">
    <location>
        <begin position="92"/>
        <end position="111"/>
    </location>
</feature>
<dbReference type="GO" id="GO:0050380">
    <property type="term" value="F:undecaprenyl-diphosphatase activity"/>
    <property type="evidence" value="ECO:0007669"/>
    <property type="project" value="UniProtKB-UniRule"/>
</dbReference>
<name>A0A419TAI9_9FIRM</name>
<evidence type="ECO:0000256" key="11">
    <source>
        <dbReference type="ARBA" id="ARBA00023136"/>
    </source>
</evidence>
<proteinExistence type="inferred from homology"/>
<dbReference type="GO" id="GO:0008360">
    <property type="term" value="P:regulation of cell shape"/>
    <property type="evidence" value="ECO:0007669"/>
    <property type="project" value="UniProtKB-KW"/>
</dbReference>
<feature type="transmembrane region" description="Helical" evidence="17">
    <location>
        <begin position="221"/>
        <end position="245"/>
    </location>
</feature>
<evidence type="ECO:0000256" key="17">
    <source>
        <dbReference type="HAMAP-Rule" id="MF_01006"/>
    </source>
</evidence>
<keyword evidence="19" id="KW-1185">Reference proteome</keyword>
<keyword evidence="13 17" id="KW-0961">Cell wall biogenesis/degradation</keyword>
<keyword evidence="7 17" id="KW-0378">Hydrolase</keyword>
<comment type="function">
    <text evidence="17">Catalyzes the dephosphorylation of undecaprenyl diphosphate (UPP). Confers resistance to bacitracin.</text>
</comment>
<feature type="transmembrane region" description="Helical" evidence="17">
    <location>
        <begin position="117"/>
        <end position="137"/>
    </location>
</feature>
<dbReference type="RefSeq" id="WP_120166441.1">
    <property type="nucleotide sequence ID" value="NZ_MCIB01000001.1"/>
</dbReference>
<dbReference type="Pfam" id="PF02673">
    <property type="entry name" value="BacA"/>
    <property type="match status" value="1"/>
</dbReference>
<keyword evidence="11 17" id="KW-0472">Membrane</keyword>
<reference evidence="18 19" key="1">
    <citation type="submission" date="2016-08" db="EMBL/GenBank/DDBJ databases">
        <title>Novel Firmicutes and Novel Genomes.</title>
        <authorList>
            <person name="Poppleton D.I."/>
            <person name="Gribaldo S."/>
        </authorList>
    </citation>
    <scope>NUCLEOTIDE SEQUENCE [LARGE SCALE GENOMIC DNA]</scope>
    <source>
        <strain evidence="18 19">CTT3</strain>
    </source>
</reference>
<dbReference type="GO" id="GO:0009252">
    <property type="term" value="P:peptidoglycan biosynthetic process"/>
    <property type="evidence" value="ECO:0007669"/>
    <property type="project" value="UniProtKB-KW"/>
</dbReference>
<keyword evidence="9 17" id="KW-0573">Peptidoglycan synthesis</keyword>
<feature type="transmembrane region" description="Helical" evidence="17">
    <location>
        <begin position="6"/>
        <end position="29"/>
    </location>
</feature>
<dbReference type="OrthoDB" id="9808289at2"/>
<dbReference type="GO" id="GO:0005886">
    <property type="term" value="C:plasma membrane"/>
    <property type="evidence" value="ECO:0007669"/>
    <property type="project" value="UniProtKB-SubCell"/>
</dbReference>
<evidence type="ECO:0000313" key="18">
    <source>
        <dbReference type="EMBL" id="RKD34490.1"/>
    </source>
</evidence>
<dbReference type="AlphaFoldDB" id="A0A419TAI9"/>
<dbReference type="EMBL" id="MCIB01000001">
    <property type="protein sequence ID" value="RKD34490.1"/>
    <property type="molecule type" value="Genomic_DNA"/>
</dbReference>
<comment type="subcellular location">
    <subcellularLocation>
        <location evidence="1 17">Cell membrane</location>
        <topology evidence="1 17">Multi-pass membrane protein</topology>
    </subcellularLocation>
</comment>
<dbReference type="GO" id="GO:0071555">
    <property type="term" value="P:cell wall organization"/>
    <property type="evidence" value="ECO:0007669"/>
    <property type="project" value="UniProtKB-KW"/>
</dbReference>
<comment type="caution">
    <text evidence="18">The sequence shown here is derived from an EMBL/GenBank/DDBJ whole genome shotgun (WGS) entry which is preliminary data.</text>
</comment>
<keyword evidence="5 17" id="KW-1003">Cell membrane</keyword>
<dbReference type="EC" id="3.6.1.27" evidence="3 17"/>
<comment type="catalytic activity">
    <reaction evidence="16 17">
        <text>di-trans,octa-cis-undecaprenyl diphosphate + H2O = di-trans,octa-cis-undecaprenyl phosphate + phosphate + H(+)</text>
        <dbReference type="Rhea" id="RHEA:28094"/>
        <dbReference type="ChEBI" id="CHEBI:15377"/>
        <dbReference type="ChEBI" id="CHEBI:15378"/>
        <dbReference type="ChEBI" id="CHEBI:43474"/>
        <dbReference type="ChEBI" id="CHEBI:58405"/>
        <dbReference type="ChEBI" id="CHEBI:60392"/>
        <dbReference type="EC" id="3.6.1.27"/>
    </reaction>
</comment>
<evidence type="ECO:0000256" key="16">
    <source>
        <dbReference type="ARBA" id="ARBA00047594"/>
    </source>
</evidence>
<evidence type="ECO:0000256" key="13">
    <source>
        <dbReference type="ARBA" id="ARBA00023316"/>
    </source>
</evidence>
<evidence type="ECO:0000256" key="6">
    <source>
        <dbReference type="ARBA" id="ARBA00022692"/>
    </source>
</evidence>
<evidence type="ECO:0000256" key="7">
    <source>
        <dbReference type="ARBA" id="ARBA00022801"/>
    </source>
</evidence>